<dbReference type="Pfam" id="PF00106">
    <property type="entry name" value="adh_short"/>
    <property type="match status" value="1"/>
</dbReference>
<protein>
    <recommendedName>
        <fullName evidence="5">NAD(P)-binding protein</fullName>
    </recommendedName>
</protein>
<dbReference type="HOGENOM" id="CLU_010194_8_0_1"/>
<evidence type="ECO:0000313" key="3">
    <source>
        <dbReference type="EMBL" id="KIJ93544.1"/>
    </source>
</evidence>
<evidence type="ECO:0000256" key="1">
    <source>
        <dbReference type="ARBA" id="ARBA00006484"/>
    </source>
</evidence>
<dbReference type="PANTHER" id="PTHR42760">
    <property type="entry name" value="SHORT-CHAIN DEHYDROGENASES/REDUCTASES FAMILY MEMBER"/>
    <property type="match status" value="1"/>
</dbReference>
<dbReference type="PRINTS" id="PR00081">
    <property type="entry name" value="GDHRDH"/>
</dbReference>
<dbReference type="Gene3D" id="3.40.50.720">
    <property type="entry name" value="NAD(P)-binding Rossmann-like Domain"/>
    <property type="match status" value="2"/>
</dbReference>
<proteinExistence type="inferred from homology"/>
<dbReference type="PANTHER" id="PTHR42760:SF37">
    <property type="entry name" value="CLAVALDEHYDE DEHYDROGENASE"/>
    <property type="match status" value="1"/>
</dbReference>
<dbReference type="OrthoDB" id="1933717at2759"/>
<keyword evidence="4" id="KW-1185">Reference proteome</keyword>
<dbReference type="AlphaFoldDB" id="A0A0C9WIU3"/>
<accession>A0A0C9WIU3</accession>
<dbReference type="InterPro" id="IPR002347">
    <property type="entry name" value="SDR_fam"/>
</dbReference>
<name>A0A0C9WIU3_9AGAR</name>
<comment type="similarity">
    <text evidence="1">Belongs to the short-chain dehydrogenases/reductases (SDR) family.</text>
</comment>
<reference evidence="4" key="2">
    <citation type="submission" date="2015-01" db="EMBL/GenBank/DDBJ databases">
        <title>Evolutionary Origins and Diversification of the Mycorrhizal Mutualists.</title>
        <authorList>
            <consortium name="DOE Joint Genome Institute"/>
            <consortium name="Mycorrhizal Genomics Consortium"/>
            <person name="Kohler A."/>
            <person name="Kuo A."/>
            <person name="Nagy L.G."/>
            <person name="Floudas D."/>
            <person name="Copeland A."/>
            <person name="Barry K.W."/>
            <person name="Cichocki N."/>
            <person name="Veneault-Fourrey C."/>
            <person name="LaButti K."/>
            <person name="Lindquist E.A."/>
            <person name="Lipzen A."/>
            <person name="Lundell T."/>
            <person name="Morin E."/>
            <person name="Murat C."/>
            <person name="Riley R."/>
            <person name="Ohm R."/>
            <person name="Sun H."/>
            <person name="Tunlid A."/>
            <person name="Henrissat B."/>
            <person name="Grigoriev I.V."/>
            <person name="Hibbett D.S."/>
            <person name="Martin F."/>
        </authorList>
    </citation>
    <scope>NUCLEOTIDE SEQUENCE [LARGE SCALE GENOMIC DNA]</scope>
    <source>
        <strain evidence="4">LaAM-08-1</strain>
    </source>
</reference>
<evidence type="ECO:0000256" key="2">
    <source>
        <dbReference type="ARBA" id="ARBA00023002"/>
    </source>
</evidence>
<dbReference type="SUPFAM" id="SSF51735">
    <property type="entry name" value="NAD(P)-binding Rossmann-fold domains"/>
    <property type="match status" value="2"/>
</dbReference>
<dbReference type="Proteomes" id="UP000054477">
    <property type="component" value="Unassembled WGS sequence"/>
</dbReference>
<organism evidence="3 4">
    <name type="scientific">Laccaria amethystina LaAM-08-1</name>
    <dbReference type="NCBI Taxonomy" id="1095629"/>
    <lineage>
        <taxon>Eukaryota</taxon>
        <taxon>Fungi</taxon>
        <taxon>Dikarya</taxon>
        <taxon>Basidiomycota</taxon>
        <taxon>Agaricomycotina</taxon>
        <taxon>Agaricomycetes</taxon>
        <taxon>Agaricomycetidae</taxon>
        <taxon>Agaricales</taxon>
        <taxon>Agaricineae</taxon>
        <taxon>Hydnangiaceae</taxon>
        <taxon>Laccaria</taxon>
    </lineage>
</organism>
<sequence>MTDSPSPDQFVKLFQFTKRNYREIYPALKASTVDSQVGKTVIVTGASQGIGQAIAIEFAKASASNIVIASRSIAKLEATKAEILKVNKKVNVLVLSIDITSEADIQKLEQAVKDNFGHADVLVNNSGQWAGRGNIEELNVKAWWSDFELNLKGTYLASQAYLRLLPKSAHGSVITVGSIASDMVNPGSSSYGLTKLALNRFNEYLSLENPNVRAVVYHPGTVLTPIMDDLPHFKPFALDTPELAGAFAVYLTTKRAEYLNGRFVSVNWDIEELEARKDEITLKGLMTEGLKVAFIQHGRRFSGCRSLAKPEAAKSKILKLKKKCNVLVVSVDATSEADVQMLERTVRDTFGHVDILVNKLNNSGQWSARSYS</sequence>
<gene>
    <name evidence="3" type="ORF">K443DRAFT_125564</name>
</gene>
<dbReference type="EMBL" id="KN838838">
    <property type="protein sequence ID" value="KIJ93544.1"/>
    <property type="molecule type" value="Genomic_DNA"/>
</dbReference>
<dbReference type="GO" id="GO:0016616">
    <property type="term" value="F:oxidoreductase activity, acting on the CH-OH group of donors, NAD or NADP as acceptor"/>
    <property type="evidence" value="ECO:0007669"/>
    <property type="project" value="TreeGrafter"/>
</dbReference>
<evidence type="ECO:0008006" key="5">
    <source>
        <dbReference type="Google" id="ProtNLM"/>
    </source>
</evidence>
<dbReference type="STRING" id="1095629.A0A0C9WIU3"/>
<evidence type="ECO:0000313" key="4">
    <source>
        <dbReference type="Proteomes" id="UP000054477"/>
    </source>
</evidence>
<dbReference type="InterPro" id="IPR036291">
    <property type="entry name" value="NAD(P)-bd_dom_sf"/>
</dbReference>
<dbReference type="CDD" id="cd05233">
    <property type="entry name" value="SDR_c"/>
    <property type="match status" value="1"/>
</dbReference>
<keyword evidence="2" id="KW-0560">Oxidoreductase</keyword>
<reference evidence="3 4" key="1">
    <citation type="submission" date="2014-04" db="EMBL/GenBank/DDBJ databases">
        <authorList>
            <consortium name="DOE Joint Genome Institute"/>
            <person name="Kuo A."/>
            <person name="Kohler A."/>
            <person name="Nagy L.G."/>
            <person name="Floudas D."/>
            <person name="Copeland A."/>
            <person name="Barry K.W."/>
            <person name="Cichocki N."/>
            <person name="Veneault-Fourrey C."/>
            <person name="LaButti K."/>
            <person name="Lindquist E.A."/>
            <person name="Lipzen A."/>
            <person name="Lundell T."/>
            <person name="Morin E."/>
            <person name="Murat C."/>
            <person name="Sun H."/>
            <person name="Tunlid A."/>
            <person name="Henrissat B."/>
            <person name="Grigoriev I.V."/>
            <person name="Hibbett D.S."/>
            <person name="Martin F."/>
            <person name="Nordberg H.P."/>
            <person name="Cantor M.N."/>
            <person name="Hua S.X."/>
        </authorList>
    </citation>
    <scope>NUCLEOTIDE SEQUENCE [LARGE SCALE GENOMIC DNA]</scope>
    <source>
        <strain evidence="3 4">LaAM-08-1</strain>
    </source>
</reference>